<dbReference type="AlphaFoldDB" id="A0A3Q0T9E6"/>
<evidence type="ECO:0000313" key="2">
    <source>
        <dbReference type="Ensembl" id="ENSACIP00000030740.1"/>
    </source>
</evidence>
<feature type="domain" description="SERTA" evidence="1">
    <location>
        <begin position="62"/>
        <end position="108"/>
    </location>
</feature>
<proteinExistence type="predicted"/>
<accession>A0A3Q0T9E6</accession>
<evidence type="ECO:0000259" key="1">
    <source>
        <dbReference type="PROSITE" id="PS51053"/>
    </source>
</evidence>
<dbReference type="GO" id="GO:0005634">
    <property type="term" value="C:nucleus"/>
    <property type="evidence" value="ECO:0007669"/>
    <property type="project" value="InterPro"/>
</dbReference>
<dbReference type="STRING" id="61819.ENSACIP00000030740"/>
<dbReference type="InterPro" id="IPR009263">
    <property type="entry name" value="SERTA_dom"/>
</dbReference>
<dbReference type="Pfam" id="PF06031">
    <property type="entry name" value="SERTA"/>
    <property type="match status" value="1"/>
</dbReference>
<dbReference type="Ensembl" id="ENSACIT00000031544.1">
    <property type="protein sequence ID" value="ENSACIP00000030740.1"/>
    <property type="gene ID" value="ENSACIG00000023768.1"/>
</dbReference>
<protein>
    <submittedName>
        <fullName evidence="2">SERTA domain containing 4</fullName>
    </submittedName>
</protein>
<dbReference type="PANTHER" id="PTHR14272">
    <property type="entry name" value="SERTA DOMAIN-CONTAINING PROTEIN 4"/>
    <property type="match status" value="1"/>
</dbReference>
<dbReference type="GeneTree" id="ENSGT00530000063876"/>
<sequence>MTLVLSMNPFLDPEGDPPLATYQPIWESDRCTKTCLSDPTPPCTSEEQFTAGTDRPAFVAPVLEERAHVLRLSLEKMRFIDDPEAFLRRSVLVNNLLRRLRAEILLQSTDWCFPPNPAFAAGPCILPPSTNPAHQALHRAVPARICLAPQAGPPLRKRFRMVRGGQGDLRPDCAQTCCCIYAAAAAAGHYLHLPFSMYDAALSACPSTPHSSSFFQLASHSQTEKPKSSISDSTGLSELYIPKKYGQEKASSL</sequence>
<keyword evidence="3" id="KW-1185">Reference proteome</keyword>
<organism evidence="2 3">
    <name type="scientific">Amphilophus citrinellus</name>
    <name type="common">Midas cichlid</name>
    <name type="synonym">Cichlasoma citrinellum</name>
    <dbReference type="NCBI Taxonomy" id="61819"/>
    <lineage>
        <taxon>Eukaryota</taxon>
        <taxon>Metazoa</taxon>
        <taxon>Chordata</taxon>
        <taxon>Craniata</taxon>
        <taxon>Vertebrata</taxon>
        <taxon>Euteleostomi</taxon>
        <taxon>Actinopterygii</taxon>
        <taxon>Neopterygii</taxon>
        <taxon>Teleostei</taxon>
        <taxon>Neoteleostei</taxon>
        <taxon>Acanthomorphata</taxon>
        <taxon>Ovalentaria</taxon>
        <taxon>Cichlomorphae</taxon>
        <taxon>Cichliformes</taxon>
        <taxon>Cichlidae</taxon>
        <taxon>New World cichlids</taxon>
        <taxon>Cichlasomatinae</taxon>
        <taxon>Heroini</taxon>
        <taxon>Amphilophus</taxon>
    </lineage>
</organism>
<dbReference type="Proteomes" id="UP000261340">
    <property type="component" value="Unplaced"/>
</dbReference>
<dbReference type="PROSITE" id="PS51053">
    <property type="entry name" value="SERTA"/>
    <property type="match status" value="1"/>
</dbReference>
<name>A0A3Q0T9E6_AMPCI</name>
<reference evidence="2" key="1">
    <citation type="submission" date="2025-08" db="UniProtKB">
        <authorList>
            <consortium name="Ensembl"/>
        </authorList>
    </citation>
    <scope>IDENTIFICATION</scope>
</reference>
<dbReference type="PANTHER" id="PTHR14272:SF4">
    <property type="entry name" value="SERTA DOMAIN-CONTAINING PROTEIN 4"/>
    <property type="match status" value="1"/>
</dbReference>
<evidence type="ECO:0000313" key="3">
    <source>
        <dbReference type="Proteomes" id="UP000261340"/>
    </source>
</evidence>
<dbReference type="InterPro" id="IPR029708">
    <property type="entry name" value="SERTAD4"/>
</dbReference>
<dbReference type="OMA" id="CSHQVDY"/>
<reference evidence="2" key="2">
    <citation type="submission" date="2025-09" db="UniProtKB">
        <authorList>
            <consortium name="Ensembl"/>
        </authorList>
    </citation>
    <scope>IDENTIFICATION</scope>
</reference>